<dbReference type="RefSeq" id="WP_345179722.1">
    <property type="nucleotide sequence ID" value="NZ_BAABFQ010000007.1"/>
</dbReference>
<dbReference type="Proteomes" id="UP001595956">
    <property type="component" value="Unassembled WGS sequence"/>
</dbReference>
<keyword evidence="3" id="KW-1185">Reference proteome</keyword>
<dbReference type="InterPro" id="IPR012171">
    <property type="entry name" value="Fatty_acid_desaturase"/>
</dbReference>
<proteinExistence type="predicted"/>
<sequence>MSITLTSGELELLGKELDTIRQDVLDDRGARDAAYIRRLVRVQRGLELGGRAMLMGRRSRTSWLLGTAALTVAKVLDNMEIGHNVLHGQWDWMRDPKIHSSTWEWDHVTPAAQWKRAHNDTHHRFTNIIGQDNDLGYGIMRVDEAQPWQPRYLAQPAWNFVTACIFEYGIAMFDLDLGDHIRDKRTMTPEKKAEVRVALVKARKQLTKDFVFYPALSGRAWKSTLAANATANLLRNLWSHSVIMCGHFPEGVQAFEQESLDRNETRGQWYLRQMLGSANISGPRSLHLMTGNLSHQIEHHIFPDLPSNRYFEIAPRVRAVFDRFDLTYNSRPLVRQVASAWHKVVRLSLPNGWLAETNRRNLLPQLRRLTVRPA</sequence>
<evidence type="ECO:0000259" key="1">
    <source>
        <dbReference type="Pfam" id="PF00487"/>
    </source>
</evidence>
<name>A0ABW0N0K6_9ACTN</name>
<dbReference type="PANTHER" id="PTHR19353">
    <property type="entry name" value="FATTY ACID DESATURASE 2"/>
    <property type="match status" value="1"/>
</dbReference>
<dbReference type="InterPro" id="IPR005804">
    <property type="entry name" value="FA_desaturase_dom"/>
</dbReference>
<protein>
    <submittedName>
        <fullName evidence="2">Fatty acid desaturase family protein</fullName>
    </submittedName>
</protein>
<gene>
    <name evidence="2" type="ORF">ACFPKY_13435</name>
</gene>
<comment type="caution">
    <text evidence="2">The sequence shown here is derived from an EMBL/GenBank/DDBJ whole genome shotgun (WGS) entry which is preliminary data.</text>
</comment>
<reference evidence="3" key="1">
    <citation type="journal article" date="2019" name="Int. J. Syst. Evol. Microbiol.">
        <title>The Global Catalogue of Microorganisms (GCM) 10K type strain sequencing project: providing services to taxonomists for standard genome sequencing and annotation.</title>
        <authorList>
            <consortium name="The Broad Institute Genomics Platform"/>
            <consortium name="The Broad Institute Genome Sequencing Center for Infectious Disease"/>
            <person name="Wu L."/>
            <person name="Ma J."/>
        </authorList>
    </citation>
    <scope>NUCLEOTIDE SEQUENCE [LARGE SCALE GENOMIC DNA]</scope>
    <source>
        <strain evidence="3">KACC 13778</strain>
    </source>
</reference>
<feature type="domain" description="Fatty acid desaturase" evidence="1">
    <location>
        <begin position="62"/>
        <end position="331"/>
    </location>
</feature>
<evidence type="ECO:0000313" key="3">
    <source>
        <dbReference type="Proteomes" id="UP001595956"/>
    </source>
</evidence>
<dbReference type="Pfam" id="PF00487">
    <property type="entry name" value="FA_desaturase"/>
    <property type="match status" value="1"/>
</dbReference>
<dbReference type="PANTHER" id="PTHR19353:SF19">
    <property type="entry name" value="DELTA(5) FATTY ACID DESATURASE C-RELATED"/>
    <property type="match status" value="1"/>
</dbReference>
<dbReference type="CDD" id="cd03506">
    <property type="entry name" value="Delta6-FADS-like"/>
    <property type="match status" value="1"/>
</dbReference>
<organism evidence="2 3">
    <name type="scientific">Nocardioides caricicola</name>
    <dbReference type="NCBI Taxonomy" id="634770"/>
    <lineage>
        <taxon>Bacteria</taxon>
        <taxon>Bacillati</taxon>
        <taxon>Actinomycetota</taxon>
        <taxon>Actinomycetes</taxon>
        <taxon>Propionibacteriales</taxon>
        <taxon>Nocardioidaceae</taxon>
        <taxon>Nocardioides</taxon>
    </lineage>
</organism>
<accession>A0ABW0N0K6</accession>
<dbReference type="EMBL" id="JBHSMD010000004">
    <property type="protein sequence ID" value="MFC5494114.1"/>
    <property type="molecule type" value="Genomic_DNA"/>
</dbReference>
<evidence type="ECO:0000313" key="2">
    <source>
        <dbReference type="EMBL" id="MFC5494114.1"/>
    </source>
</evidence>